<feature type="compositionally biased region" description="Basic and acidic residues" evidence="8">
    <location>
        <begin position="933"/>
        <end position="951"/>
    </location>
</feature>
<feature type="compositionally biased region" description="Basic and acidic residues" evidence="8">
    <location>
        <begin position="1501"/>
        <end position="1514"/>
    </location>
</feature>
<dbReference type="RefSeq" id="XP_032806933.1">
    <property type="nucleotide sequence ID" value="XM_032951042.1"/>
</dbReference>
<feature type="compositionally biased region" description="Basic and acidic residues" evidence="8">
    <location>
        <begin position="1369"/>
        <end position="1381"/>
    </location>
</feature>
<comment type="subcellular location">
    <subcellularLocation>
        <location evidence="1 7">Cytoplasm</location>
        <location evidence="1 7">Cytoskeleton</location>
    </subcellularLocation>
</comment>
<feature type="compositionally biased region" description="Basic and acidic residues" evidence="8">
    <location>
        <begin position="1715"/>
        <end position="1739"/>
    </location>
</feature>
<feature type="compositionally biased region" description="Polar residues" evidence="8">
    <location>
        <begin position="2052"/>
        <end position="2064"/>
    </location>
</feature>
<dbReference type="GO" id="GO:0005874">
    <property type="term" value="C:microtubule"/>
    <property type="evidence" value="ECO:0007669"/>
    <property type="project" value="UniProtKB-KW"/>
</dbReference>
<dbReference type="Pfam" id="PF00418">
    <property type="entry name" value="Tubulin-binding"/>
    <property type="match status" value="2"/>
</dbReference>
<dbReference type="GO" id="GO:0008017">
    <property type="term" value="F:microtubule binding"/>
    <property type="evidence" value="ECO:0007669"/>
    <property type="project" value="InterPro"/>
</dbReference>
<evidence type="ECO:0000256" key="3">
    <source>
        <dbReference type="ARBA" id="ARBA00022553"/>
    </source>
</evidence>
<feature type="compositionally biased region" description="Basic residues" evidence="8">
    <location>
        <begin position="2014"/>
        <end position="2023"/>
    </location>
</feature>
<feature type="compositionally biased region" description="Low complexity" evidence="8">
    <location>
        <begin position="2070"/>
        <end position="2080"/>
    </location>
</feature>
<feature type="compositionally biased region" description="Basic and acidic residues" evidence="8">
    <location>
        <begin position="815"/>
        <end position="829"/>
    </location>
</feature>
<evidence type="ECO:0000256" key="2">
    <source>
        <dbReference type="ARBA" id="ARBA00022490"/>
    </source>
</evidence>
<keyword evidence="4 7" id="KW-0493">Microtubule</keyword>
<gene>
    <name evidence="10" type="primary">LOC116940819</name>
</gene>
<feature type="compositionally biased region" description="Low complexity" evidence="8">
    <location>
        <begin position="1847"/>
        <end position="1864"/>
    </location>
</feature>
<dbReference type="InterPro" id="IPR001084">
    <property type="entry name" value="MAP_tubulin-bd_rpt"/>
</dbReference>
<keyword evidence="6 7" id="KW-0206">Cytoskeleton</keyword>
<evidence type="ECO:0000256" key="1">
    <source>
        <dbReference type="ARBA" id="ARBA00004245"/>
    </source>
</evidence>
<feature type="region of interest" description="Disordered" evidence="8">
    <location>
        <begin position="2014"/>
        <end position="2100"/>
    </location>
</feature>
<keyword evidence="9" id="KW-1185">Reference proteome</keyword>
<feature type="compositionally biased region" description="Acidic residues" evidence="8">
    <location>
        <begin position="1664"/>
        <end position="1675"/>
    </location>
</feature>
<feature type="compositionally biased region" description="Basic and acidic residues" evidence="8">
    <location>
        <begin position="598"/>
        <end position="620"/>
    </location>
</feature>
<feature type="compositionally biased region" description="Basic and acidic residues" evidence="8">
    <location>
        <begin position="1619"/>
        <end position="1631"/>
    </location>
</feature>
<feature type="compositionally biased region" description="Acidic residues" evidence="8">
    <location>
        <begin position="905"/>
        <end position="921"/>
    </location>
</feature>
<feature type="compositionally biased region" description="Basic and acidic residues" evidence="8">
    <location>
        <begin position="1641"/>
        <end position="1663"/>
    </location>
</feature>
<feature type="compositionally biased region" description="Basic and acidic residues" evidence="8">
    <location>
        <begin position="1430"/>
        <end position="1464"/>
    </location>
</feature>
<feature type="region of interest" description="Disordered" evidence="8">
    <location>
        <begin position="747"/>
        <end position="833"/>
    </location>
</feature>
<dbReference type="PROSITE" id="PS00229">
    <property type="entry name" value="TAU_MAP_1"/>
    <property type="match status" value="2"/>
</dbReference>
<feature type="region of interest" description="Disordered" evidence="8">
    <location>
        <begin position="1"/>
        <end position="288"/>
    </location>
</feature>
<dbReference type="PANTHER" id="PTHR11501">
    <property type="entry name" value="MICROTUBULE-ASSOCIATED PROTEIN"/>
    <property type="match status" value="1"/>
</dbReference>
<feature type="region of interest" description="Disordered" evidence="8">
    <location>
        <begin position="700"/>
        <end position="719"/>
    </location>
</feature>
<feature type="compositionally biased region" description="Basic and acidic residues" evidence="8">
    <location>
        <begin position="1583"/>
        <end position="1608"/>
    </location>
</feature>
<feature type="compositionally biased region" description="Basic and acidic residues" evidence="8">
    <location>
        <begin position="1477"/>
        <end position="1493"/>
    </location>
</feature>
<feature type="compositionally biased region" description="Basic and acidic residues" evidence="8">
    <location>
        <begin position="1035"/>
        <end position="1052"/>
    </location>
</feature>
<dbReference type="KEGG" id="pmrn:116940819"/>
<feature type="region of interest" description="Disordered" evidence="8">
    <location>
        <begin position="466"/>
        <end position="553"/>
    </location>
</feature>
<dbReference type="GO" id="GO:0000226">
    <property type="term" value="P:microtubule cytoskeleton organization"/>
    <property type="evidence" value="ECO:0007669"/>
    <property type="project" value="TreeGrafter"/>
</dbReference>
<keyword evidence="3" id="KW-0597">Phosphoprotein</keyword>
<keyword evidence="2 7" id="KW-0963">Cytoplasm</keyword>
<feature type="compositionally biased region" description="Basic and acidic residues" evidence="8">
    <location>
        <begin position="1315"/>
        <end position="1341"/>
    </location>
</feature>
<dbReference type="InterPro" id="IPR027324">
    <property type="entry name" value="MAP2/MAP4/Tau"/>
</dbReference>
<feature type="compositionally biased region" description="Basic and acidic residues" evidence="8">
    <location>
        <begin position="646"/>
        <end position="661"/>
    </location>
</feature>
<feature type="compositionally biased region" description="Low complexity" evidence="8">
    <location>
        <begin position="1776"/>
        <end position="1830"/>
    </location>
</feature>
<dbReference type="Proteomes" id="UP001318040">
    <property type="component" value="Chromosome 10"/>
</dbReference>
<sequence length="2117" mass="226369">MSGNGQQGPDAPPSFATYAQEDDDCDSSDAKPSSQKTTDAAAAGAAKECAASSRQPAPVVLDDWELPSPSEYESPPAIPQQGPGASRDASETKEKGGGSFGATEPAASPSGSGADVASLRSDSKADSRPPAGGFTNQLSFSDDKPSPVTHKENKFDVDKPDENKEASEKPVTKTHCFPCGDGDEVAHLAHDNIQGPEFRRDEPVPCDTASTAALPNESDDAQLSKPAAPNTESSGSAAENGKRPQTGKESPEPHEEPIAGFTEPQESDEGSFAEAPHQEGSSGLLTLKTKQVTFSEEVLVEEKFDEPGNGENVLSVVNFSAMPADADETCAFRSYEASNKKASMLRSYTLPNTYTFDYRGEDDNDIPDAASQSKTLKSENQKLERKLSEQCLGQKSDSACMFTEQVVAADLSSKQPEVLEMERNLQEADKETKQQNDALNIQAGNVGVDESSFTSVVNLRAIPEGREAADFQTDKPAPTDAGSAQDQSLDITATSLNHHTEKPTPQRDIISTDFLPIEQKASKIVLQGSSSQKVKSSQGGESQGAIKGDSLEEEIKMPEVQTVQPSFPKVECEAKFGDKRSNDAHVLRADGDKTSIEKLKDEEKSIEAPECKDIMKDDKNGSAIPQLKCADASRAESESDALSAGHTKEPTQQDHFEEPRPGKLAPGDAASTPVEHATTCSSSNGKNAVAIGPDTSKTAVASMLGPQAQSTPLSAPPQSELDFYAMKAIDSESDASSDDELQCNVVDQFGKPTSGDFLTAGGGGEDGQKSAGHHGHSRLSPLETAILSEFQEDNSDEEQYFPSEKASAASARQEFPPEHARQEERKESDFSSFRFHCIDPQDESAYYEYPPDAKGHGHDVEYMELNTAGKEALLAYSKQSAETKLLDQASGGTPEIDITQHMHPEEEEEEEEEEDEEEEEGLVPRSDTEDTSAEIKRVEADPYKPDSLSVDKDKDFIFSSPLMKSDLPVLSARESEYHPAGVLFENVTPTRSLSGADKRLGGIKYSLSVDVSSVLRHNDGSDDESDKGHHHHARVTYERELPDLREQDKSPDSEIAPLKFAEEQLCPAHVPRISTTPPPNDDDEYKQDTLGEGAAAQKDAAFTDYIHSESLSPKKSIPHAECLPPAREKAQPDESIKTDTAANAEQKEDAKHATTTDVQLKQSADSGSEGVAETQHQAEDGKGLSESQVEVFVSEGAEGQQRDSKQQIKDKEMETAEEQLARAEPRHGAEKDAKPTKPHPTASGFKEPIVHQEAIDESGDTVDTEAPLENLQSVPAEDKAHVQTETLPAETQPAAPAGVEEAPAWGMEAVASHEVQVRRPTEEVESIHPEKVLQAEERHIVEEEDAAHAAEQQSEGDRKPPVEAEQTDDVEKQAAAEDAHLESPLVASESKAAAMSDRDSSTCTPDVESTVDVDRKLDTECEPEEAAEVDVEHKPDETNVKVESRPQEKSQADAVTKTDAKDAPVIESSLEGSGPDTESKGEEKSTPDTESKLEGSSVAHIDSELDQKSIPDVEIKLEEKSIPDVEILLEEKIIPDVETLLEEKSIPDVETRLEEKYIADTGSMLEEKSTADIENTPEGNTIPEDKPEAKGDPHNGGKTEDDTKPDGDEKPEEQSQPEAESRADIESRTDVEGEEEEEMSEVSKECVPESELKLEEDSSKMVEEEPEEEEGESLADVEILVERRDSDQVGKQSLPSSPEKKSPKKDSTKRRKVGKKGDLSKRAELRSPVRASRATERPQRASPHATSKKRQKAPPKADAGGVELPAAGQQTFSPSAKAKATEATRTAAPKPKARSVTSSVSPAKTTTTTAATTASRPTRTGRPARPSAAAKTASPGGGGDGTRTQTARASAASSYSSPRPFRASIPTSVSAPRLSTVAASAPSRPTNGSQGKPGGGKKSGCTTPGTGPPTPPTPHAQRGGSTTPGERKKGPRSPRSPTGLVAPSNLKALRSKVGSSDNLKMPAGASKVFSKKLDFSHVQSKCGSMANIKHVPGGGRVQIVTKKIDLSHVTAKCGSKHNIHHKPGGGNVTIPSHRDKSKGASLENVLGEVGSKTDSPPKDTSQARTESRSRSPSASGGPSPLRISKVCSMGSLSQPDGLAQSEPPAIQLAAALAQQGL</sequence>
<proteinExistence type="predicted"/>
<feature type="compositionally biased region" description="Acidic residues" evidence="8">
    <location>
        <begin position="1420"/>
        <end position="1429"/>
    </location>
</feature>
<feature type="compositionally biased region" description="Acidic residues" evidence="8">
    <location>
        <begin position="790"/>
        <end position="799"/>
    </location>
</feature>
<evidence type="ECO:0000313" key="10">
    <source>
        <dbReference type="RefSeq" id="XP_032806933.1"/>
    </source>
</evidence>
<dbReference type="PROSITE" id="PS51491">
    <property type="entry name" value="TAU_MAP_2"/>
    <property type="match status" value="2"/>
</dbReference>
<reference evidence="10" key="1">
    <citation type="submission" date="2025-08" db="UniProtKB">
        <authorList>
            <consortium name="RefSeq"/>
        </authorList>
    </citation>
    <scope>IDENTIFICATION</scope>
    <source>
        <tissue evidence="10">Sperm</tissue>
    </source>
</reference>
<feature type="region of interest" description="Disordered" evidence="8">
    <location>
        <begin position="357"/>
        <end position="381"/>
    </location>
</feature>
<feature type="compositionally biased region" description="Polar residues" evidence="8">
    <location>
        <begin position="1155"/>
        <end position="1166"/>
    </location>
</feature>
<feature type="region of interest" description="Disordered" evidence="8">
    <location>
        <begin position="1313"/>
        <end position="1514"/>
    </location>
</feature>
<feature type="region of interest" description="Disordered" evidence="8">
    <location>
        <begin position="885"/>
        <end position="951"/>
    </location>
</feature>
<feature type="region of interest" description="Disordered" evidence="8">
    <location>
        <begin position="1557"/>
        <end position="1945"/>
    </location>
</feature>
<feature type="compositionally biased region" description="Low complexity" evidence="8">
    <location>
        <begin position="66"/>
        <end position="75"/>
    </location>
</feature>
<dbReference type="GO" id="GO:0031175">
    <property type="term" value="P:neuron projection development"/>
    <property type="evidence" value="ECO:0007669"/>
    <property type="project" value="TreeGrafter"/>
</dbReference>
<dbReference type="GO" id="GO:0043005">
    <property type="term" value="C:neuron projection"/>
    <property type="evidence" value="ECO:0007669"/>
    <property type="project" value="TreeGrafter"/>
</dbReference>
<feature type="compositionally biased region" description="Polar residues" evidence="8">
    <location>
        <begin position="279"/>
        <end position="288"/>
    </location>
</feature>
<name>A0AAJ7WSD4_PETMA</name>
<feature type="compositionally biased region" description="Polar residues" evidence="8">
    <location>
        <begin position="482"/>
        <end position="497"/>
    </location>
</feature>
<protein>
    <recommendedName>
        <fullName evidence="7">Microtubule-associated protein</fullName>
    </recommendedName>
</protein>
<dbReference type="PANTHER" id="PTHR11501:SF14">
    <property type="entry name" value="MICROTUBULE-ASSOCIATED PROTEIN TAU"/>
    <property type="match status" value="1"/>
</dbReference>
<evidence type="ECO:0000256" key="4">
    <source>
        <dbReference type="ARBA" id="ARBA00022701"/>
    </source>
</evidence>
<feature type="compositionally biased region" description="Basic and acidic residues" evidence="8">
    <location>
        <begin position="1145"/>
        <end position="1154"/>
    </location>
</feature>
<feature type="compositionally biased region" description="Basic and acidic residues" evidence="8">
    <location>
        <begin position="141"/>
        <end position="171"/>
    </location>
</feature>
<feature type="compositionally biased region" description="Low complexity" evidence="8">
    <location>
        <begin position="40"/>
        <end position="51"/>
    </location>
</feature>
<feature type="compositionally biased region" description="Basic and acidic residues" evidence="8">
    <location>
        <begin position="1126"/>
        <end position="1137"/>
    </location>
</feature>
<feature type="region of interest" description="Disordered" evidence="8">
    <location>
        <begin position="598"/>
        <end position="692"/>
    </location>
</feature>
<evidence type="ECO:0000256" key="5">
    <source>
        <dbReference type="ARBA" id="ARBA00022737"/>
    </source>
</evidence>
<evidence type="ECO:0000256" key="7">
    <source>
        <dbReference type="RuleBase" id="RU000686"/>
    </source>
</evidence>
<feature type="compositionally biased region" description="Basic and acidic residues" evidence="8">
    <location>
        <begin position="1200"/>
        <end position="1235"/>
    </location>
</feature>
<accession>A0AAJ7WSD4</accession>
<organism evidence="9 10">
    <name type="scientific">Petromyzon marinus</name>
    <name type="common">Sea lamprey</name>
    <dbReference type="NCBI Taxonomy" id="7757"/>
    <lineage>
        <taxon>Eukaryota</taxon>
        <taxon>Metazoa</taxon>
        <taxon>Chordata</taxon>
        <taxon>Craniata</taxon>
        <taxon>Vertebrata</taxon>
        <taxon>Cyclostomata</taxon>
        <taxon>Hyperoartia</taxon>
        <taxon>Petromyzontiformes</taxon>
        <taxon>Petromyzontidae</taxon>
        <taxon>Petromyzon</taxon>
    </lineage>
</organism>
<evidence type="ECO:0000256" key="6">
    <source>
        <dbReference type="ARBA" id="ARBA00023212"/>
    </source>
</evidence>
<keyword evidence="5" id="KW-0677">Repeat</keyword>
<feature type="region of interest" description="Disordered" evidence="8">
    <location>
        <begin position="1015"/>
        <end position="1301"/>
    </location>
</feature>
<evidence type="ECO:0000256" key="8">
    <source>
        <dbReference type="SAM" id="MobiDB-lite"/>
    </source>
</evidence>
<feature type="compositionally biased region" description="Low complexity" evidence="8">
    <location>
        <begin position="527"/>
        <end position="544"/>
    </location>
</feature>
<feature type="compositionally biased region" description="Polar residues" evidence="8">
    <location>
        <begin position="707"/>
        <end position="717"/>
    </location>
</feature>
<evidence type="ECO:0000313" key="9">
    <source>
        <dbReference type="Proteomes" id="UP001318040"/>
    </source>
</evidence>